<name>A0AAE9ZHK4_9PROT</name>
<evidence type="ECO:0000259" key="5">
    <source>
        <dbReference type="Pfam" id="PF00326"/>
    </source>
</evidence>
<evidence type="ECO:0000256" key="3">
    <source>
        <dbReference type="ARBA" id="ARBA00022825"/>
    </source>
</evidence>
<dbReference type="KEGG" id="hfl:PUV54_05870"/>
<dbReference type="SUPFAM" id="SSF53474">
    <property type="entry name" value="alpha/beta-Hydrolases"/>
    <property type="match status" value="1"/>
</dbReference>
<keyword evidence="3" id="KW-0720">Serine protease</keyword>
<dbReference type="PANTHER" id="PTHR42881:SF13">
    <property type="entry name" value="PROLYL ENDOPEPTIDASE"/>
    <property type="match status" value="1"/>
</dbReference>
<keyword evidence="4" id="KW-0732">Signal</keyword>
<dbReference type="RefSeq" id="WP_274494661.1">
    <property type="nucleotide sequence ID" value="NZ_CP118166.1"/>
</dbReference>
<dbReference type="Proteomes" id="UP001214043">
    <property type="component" value="Chromosome"/>
</dbReference>
<feature type="chain" id="PRO_5042224692" evidence="4">
    <location>
        <begin position="25"/>
        <end position="717"/>
    </location>
</feature>
<dbReference type="PRINTS" id="PR00862">
    <property type="entry name" value="PROLIGOPTASE"/>
</dbReference>
<dbReference type="InterPro" id="IPR023302">
    <property type="entry name" value="Pept_S9A_N"/>
</dbReference>
<dbReference type="Gene3D" id="2.130.10.120">
    <property type="entry name" value="Prolyl oligopeptidase, N-terminal domain"/>
    <property type="match status" value="1"/>
</dbReference>
<accession>A0AAE9ZHK4</accession>
<dbReference type="InterPro" id="IPR002470">
    <property type="entry name" value="Peptidase_S9A"/>
</dbReference>
<dbReference type="PROSITE" id="PS51257">
    <property type="entry name" value="PROKAR_LIPOPROTEIN"/>
    <property type="match status" value="1"/>
</dbReference>
<dbReference type="InterPro" id="IPR051167">
    <property type="entry name" value="Prolyl_oligopep/macrocyclase"/>
</dbReference>
<dbReference type="EMBL" id="CP118166">
    <property type="protein sequence ID" value="WDI32722.1"/>
    <property type="molecule type" value="Genomic_DNA"/>
</dbReference>
<feature type="domain" description="Peptidase S9A N-terminal" evidence="6">
    <location>
        <begin position="26"/>
        <end position="435"/>
    </location>
</feature>
<dbReference type="AlphaFoldDB" id="A0AAE9ZHK4"/>
<dbReference type="GO" id="GO:0070012">
    <property type="term" value="F:oligopeptidase activity"/>
    <property type="evidence" value="ECO:0007669"/>
    <property type="project" value="TreeGrafter"/>
</dbReference>
<evidence type="ECO:0000313" key="8">
    <source>
        <dbReference type="Proteomes" id="UP001214043"/>
    </source>
</evidence>
<dbReference type="Pfam" id="PF02897">
    <property type="entry name" value="Peptidase_S9_N"/>
    <property type="match status" value="1"/>
</dbReference>
<dbReference type="SUPFAM" id="SSF50993">
    <property type="entry name" value="Peptidase/esterase 'gauge' domain"/>
    <property type="match status" value="1"/>
</dbReference>
<evidence type="ECO:0000313" key="7">
    <source>
        <dbReference type="EMBL" id="WDI32722.1"/>
    </source>
</evidence>
<dbReference type="InterPro" id="IPR001375">
    <property type="entry name" value="Peptidase_S9_cat"/>
</dbReference>
<reference evidence="7" key="1">
    <citation type="submission" date="2023-02" db="EMBL/GenBank/DDBJ databases">
        <title>Genome sequence of Hyphococcus flavus.</title>
        <authorList>
            <person name="Rong J.-C."/>
            <person name="Zhao Q."/>
            <person name="Yi M."/>
            <person name="Wu J.-Y."/>
        </authorList>
    </citation>
    <scope>NUCLEOTIDE SEQUENCE</scope>
    <source>
        <strain evidence="7">MCCC 1K03223</strain>
    </source>
</reference>
<evidence type="ECO:0000256" key="4">
    <source>
        <dbReference type="SAM" id="SignalP"/>
    </source>
</evidence>
<evidence type="ECO:0000256" key="2">
    <source>
        <dbReference type="ARBA" id="ARBA00022801"/>
    </source>
</evidence>
<dbReference type="GO" id="GO:0006508">
    <property type="term" value="P:proteolysis"/>
    <property type="evidence" value="ECO:0007669"/>
    <property type="project" value="UniProtKB-KW"/>
</dbReference>
<organism evidence="7 8">
    <name type="scientific">Hyphococcus flavus</name>
    <dbReference type="NCBI Taxonomy" id="1866326"/>
    <lineage>
        <taxon>Bacteria</taxon>
        <taxon>Pseudomonadati</taxon>
        <taxon>Pseudomonadota</taxon>
        <taxon>Alphaproteobacteria</taxon>
        <taxon>Parvularculales</taxon>
        <taxon>Parvularculaceae</taxon>
        <taxon>Hyphococcus</taxon>
    </lineage>
</organism>
<dbReference type="PANTHER" id="PTHR42881">
    <property type="entry name" value="PROLYL ENDOPEPTIDASE"/>
    <property type="match status" value="1"/>
</dbReference>
<dbReference type="GO" id="GO:0005829">
    <property type="term" value="C:cytosol"/>
    <property type="evidence" value="ECO:0007669"/>
    <property type="project" value="TreeGrafter"/>
</dbReference>
<gene>
    <name evidence="7" type="ORF">PUV54_05870</name>
</gene>
<keyword evidence="2" id="KW-0378">Hydrolase</keyword>
<dbReference type="Gene3D" id="3.40.50.1820">
    <property type="entry name" value="alpha/beta hydrolase"/>
    <property type="match status" value="1"/>
</dbReference>
<dbReference type="InterPro" id="IPR029058">
    <property type="entry name" value="AB_hydrolase_fold"/>
</dbReference>
<evidence type="ECO:0000259" key="6">
    <source>
        <dbReference type="Pfam" id="PF02897"/>
    </source>
</evidence>
<protein>
    <submittedName>
        <fullName evidence="7">Prolyl oligopeptidase family serine peptidase</fullName>
    </submittedName>
</protein>
<proteinExistence type="predicted"/>
<keyword evidence="8" id="KW-1185">Reference proteome</keyword>
<dbReference type="GO" id="GO:0004252">
    <property type="term" value="F:serine-type endopeptidase activity"/>
    <property type="evidence" value="ECO:0007669"/>
    <property type="project" value="InterPro"/>
</dbReference>
<evidence type="ECO:0000256" key="1">
    <source>
        <dbReference type="ARBA" id="ARBA00022670"/>
    </source>
</evidence>
<dbReference type="Pfam" id="PF00326">
    <property type="entry name" value="Peptidase_S9"/>
    <property type="match status" value="1"/>
</dbReference>
<feature type="signal peptide" evidence="4">
    <location>
        <begin position="1"/>
        <end position="24"/>
    </location>
</feature>
<sequence length="717" mass="80125">MALNRKTLVTITFSSIAIMSAACAPATTDPHNSDDETAIASEDPYLWLEEIEGERALAWVEQENERSLPELTSHPLFDTLHQEATDILTSDSRLPYGQIMGDYIYNHWQDDMHVRGLWRRSPLADYLIGAPNWTTLIDIDQLARDEEENWVFHNSNCLGKRSDRCMIELSRGGQDKAVFREFSLDTVEFVAGGFEVPEARTFVSWVDQDHLLVATDWSDDSLTSSGYSNEVRLWRRGSSLNEATSVKKISNNDTLIGPSLLKSKEGKISLLFRYFSDWNEQEVTLFSADGELTTLPFPRRSDVHGLIGREIIIGLREVWDYSSQSFQIGDIVSYHLDTNTATLVLRPGANQAVNDVTIAGDYLAIEMLEDVNGALWRMKRNGPEWTSQSIGVPDNGVVEIVSAADDGEHLLISYESFTQPNTLYDVGPDNAITRVMATDDLYDASDVEVRQHFATSKDGTRVPYYLIGKKAVLDAGDAPAIEYAYGGFLSAVRPVYYENPSRPQHGALAGKLWISRGGILALANIRGGGEYGPAWHSAALKENRQKAFDDYYAVAEDMIAKGYTNSEKLGALGRSNGGLLLGAALTQRPDLYAAYDIGVPLLDMLRYSQLGAGASWTGEYGDPAIAEERAFLEDYSPYQNLERGQPYPKVLFYTSTQDDRVHPGHARKMAAKMRDYGYDFYYYENTEGGHGGTANQEQLAFRTALEYVYFFTMLFPE</sequence>
<keyword evidence="1" id="KW-0645">Protease</keyword>
<feature type="domain" description="Peptidase S9 prolyl oligopeptidase catalytic" evidence="5">
    <location>
        <begin position="512"/>
        <end position="710"/>
    </location>
</feature>